<evidence type="ECO:0000313" key="2">
    <source>
        <dbReference type="EMBL" id="MBT2160781.1"/>
    </source>
</evidence>
<dbReference type="InterPro" id="IPR024302">
    <property type="entry name" value="SusD-like"/>
</dbReference>
<dbReference type="Pfam" id="PF12741">
    <property type="entry name" value="SusD-like"/>
    <property type="match status" value="1"/>
</dbReference>
<feature type="chain" id="PRO_5046229186" evidence="1">
    <location>
        <begin position="26"/>
        <end position="522"/>
    </location>
</feature>
<reference evidence="3" key="1">
    <citation type="submission" date="2023-07" db="EMBL/GenBank/DDBJ databases">
        <title>Zobellia barbeyronii sp. nov., a new marine flavobacterium, isolated from green and red algae.</title>
        <authorList>
            <person name="Nedashkovskaya O.I."/>
            <person name="Otstavnykh N."/>
            <person name="Zhukova N."/>
            <person name="Guzev K."/>
            <person name="Chausova V."/>
            <person name="Tekutyeva L."/>
            <person name="Mikhailov V."/>
            <person name="Isaeva M."/>
        </authorList>
    </citation>
    <scope>NUCLEOTIDE SEQUENCE [LARGE SCALE GENOMIC DNA]</scope>
    <source>
        <strain evidence="3">KMM 6746</strain>
    </source>
</reference>
<keyword evidence="3" id="KW-1185">Reference proteome</keyword>
<name>A0ABS5WCX7_9FLAO</name>
<evidence type="ECO:0000256" key="1">
    <source>
        <dbReference type="SAM" id="SignalP"/>
    </source>
</evidence>
<keyword evidence="2" id="KW-0449">Lipoprotein</keyword>
<dbReference type="PROSITE" id="PS51257">
    <property type="entry name" value="PROKAR_LIPOPROTEIN"/>
    <property type="match status" value="1"/>
</dbReference>
<comment type="caution">
    <text evidence="2">The sequence shown here is derived from an EMBL/GenBank/DDBJ whole genome shotgun (WGS) entry which is preliminary data.</text>
</comment>
<proteinExistence type="predicted"/>
<protein>
    <submittedName>
        <fullName evidence="2">SusD/RagB family nutrient-binding outer membrane lipoprotein</fullName>
    </submittedName>
</protein>
<organism evidence="2 3">
    <name type="scientific">Zobellia barbeyronii</name>
    <dbReference type="NCBI Taxonomy" id="2748009"/>
    <lineage>
        <taxon>Bacteria</taxon>
        <taxon>Pseudomonadati</taxon>
        <taxon>Bacteroidota</taxon>
        <taxon>Flavobacteriia</taxon>
        <taxon>Flavobacteriales</taxon>
        <taxon>Flavobacteriaceae</taxon>
        <taxon>Zobellia</taxon>
    </lineage>
</organism>
<accession>A0ABS5WCX7</accession>
<gene>
    <name evidence="2" type="ORF">HW347_05855</name>
</gene>
<dbReference type="Gene3D" id="1.25.40.390">
    <property type="match status" value="1"/>
</dbReference>
<keyword evidence="1" id="KW-0732">Signal</keyword>
<sequence>MKIMKNISFLLVTVLLLASCTDDFEQTNTDPLSFAIPGISESELLQGQAFAQAQYTSLMGQDWRYQISENLFADIWCQYFTTTASGFDSDRYVQVGGWSDLAWNSFYQEAVPQIILVEDITEANENAVGNAMIKIWKVNAFHRITDYWGPIPYLEIGNTELEAIPYDSQEAIYRSFFVTLDEAVAQLESNLDKLSFSGSDRTYGGDPAKWLKFANSLRLRLAMRVKYVDRALAQSEAEKAVAAGVFLSNGDNAYVSVDEINRNPLETITDWGEFRMSATMESILEGYEDPRLPQYFAPAVDGDSDGDGSPYEGLLNGQTKVSLETSKNASHSDLATIYIDEALGGINPPIEVMTAAEVFFLRAEGALEGWAMGGTAEDLYAQGIATSMEQREVGDAISIAAYISSTNTPIAYEVGAAAVADIPVAFSSDPETQLEQIITQKWLALYPNGWEAWAELRRTGYPKQYARAQSENSDVAVDEIMRRMVYVSSQFDTNAESVEAAIAGPELNGADKNNTKLWWDKK</sequence>
<dbReference type="InterPro" id="IPR011990">
    <property type="entry name" value="TPR-like_helical_dom_sf"/>
</dbReference>
<dbReference type="EMBL" id="JACATN010000002">
    <property type="protein sequence ID" value="MBT2160781.1"/>
    <property type="molecule type" value="Genomic_DNA"/>
</dbReference>
<evidence type="ECO:0000313" key="3">
    <source>
        <dbReference type="Proteomes" id="UP000740413"/>
    </source>
</evidence>
<feature type="signal peptide" evidence="1">
    <location>
        <begin position="1"/>
        <end position="25"/>
    </location>
</feature>
<dbReference type="Proteomes" id="UP000740413">
    <property type="component" value="Unassembled WGS sequence"/>
</dbReference>
<dbReference type="SUPFAM" id="SSF48452">
    <property type="entry name" value="TPR-like"/>
    <property type="match status" value="1"/>
</dbReference>